<evidence type="ECO:0000313" key="2">
    <source>
        <dbReference type="EMBL" id="KJL38174.1"/>
    </source>
</evidence>
<evidence type="ECO:0000313" key="3">
    <source>
        <dbReference type="Proteomes" id="UP000033451"/>
    </source>
</evidence>
<proteinExistence type="predicted"/>
<dbReference type="RefSeq" id="WP_048809277.1">
    <property type="nucleotide sequence ID" value="NZ_JBOFAV010000011.1"/>
</dbReference>
<dbReference type="InterPro" id="IPR005883">
    <property type="entry name" value="PilM"/>
</dbReference>
<evidence type="ECO:0000313" key="4">
    <source>
        <dbReference type="Proteomes" id="UP000257479"/>
    </source>
</evidence>
<protein>
    <submittedName>
        <fullName evidence="2">Competence protein A</fullName>
    </submittedName>
</protein>
<dbReference type="Proteomes" id="UP000033451">
    <property type="component" value="Unassembled WGS sequence"/>
</dbReference>
<dbReference type="Gene3D" id="3.30.420.40">
    <property type="match status" value="2"/>
</dbReference>
<reference evidence="1 4" key="2">
    <citation type="journal article" date="2018" name="Nat. Biotechnol.">
        <title>A standardized bacterial taxonomy based on genome phylogeny substantially revises the tree of life.</title>
        <authorList>
            <person name="Parks D.H."/>
            <person name="Chuvochina M."/>
            <person name="Waite D.W."/>
            <person name="Rinke C."/>
            <person name="Skarshewski A."/>
            <person name="Chaumeil P.A."/>
            <person name="Hugenholtz P."/>
        </authorList>
    </citation>
    <scope>NUCLEOTIDE SEQUENCE [LARGE SCALE GENOMIC DNA]</scope>
    <source>
        <strain evidence="1">UBA9152</strain>
    </source>
</reference>
<organism evidence="2 3">
    <name type="scientific">Microbacterium ginsengisoli</name>
    <dbReference type="NCBI Taxonomy" id="400772"/>
    <lineage>
        <taxon>Bacteria</taxon>
        <taxon>Bacillati</taxon>
        <taxon>Actinomycetota</taxon>
        <taxon>Actinomycetes</taxon>
        <taxon>Micrococcales</taxon>
        <taxon>Microbacteriaceae</taxon>
        <taxon>Microbacterium</taxon>
    </lineage>
</organism>
<gene>
    <name evidence="1" type="ORF">DCP95_08265</name>
    <name evidence="2" type="ORF">RR49_00805</name>
</gene>
<sequence>MTAQTVVGLEIAQSHVRAVEVAPGATPRVVAWGEVPLPEGVAEDSEVIDAAALTLALDQLWVRSRISHKKVVLGLTSRRILVREYATPLTSRTAIMQSLPFEVQDVLPVPVDQAVLDFYAIDHVDSLVRGLVVAAIAEPIDELLRVLERSRIVAASVDLTAFALARIAPAVAAPGETVALLHIGEHTTTVTIVQDGVPRFVRTLPAEIPASAPVVIENEWIGAAVDDGATRAELRAGRTAVLAPADETPDLVQRVRSTLQFYAARSGAAPVERVLVSGAGSLHPGVLPALAAALDQSIDRVPIDRLAVFPGEPPEPRRAADFVSTIGLTIGGER</sequence>
<dbReference type="Pfam" id="PF11104">
    <property type="entry name" value="PilM_2"/>
    <property type="match status" value="1"/>
</dbReference>
<dbReference type="OrthoDB" id="1926201at2"/>
<dbReference type="EMBL" id="JYIY01000064">
    <property type="protein sequence ID" value="KJL38174.1"/>
    <property type="molecule type" value="Genomic_DNA"/>
</dbReference>
<dbReference type="SUPFAM" id="SSF53067">
    <property type="entry name" value="Actin-like ATPase domain"/>
    <property type="match status" value="1"/>
</dbReference>
<accession>A0A0F0M1H5</accession>
<dbReference type="Gene3D" id="3.30.1490.300">
    <property type="match status" value="1"/>
</dbReference>
<dbReference type="PATRIC" id="fig|400772.4.peg.834"/>
<dbReference type="STRING" id="400772.RR49_00805"/>
<reference evidence="2 3" key="1">
    <citation type="submission" date="2015-02" db="EMBL/GenBank/DDBJ databases">
        <title>Draft genome sequences of ten Microbacterium spp. with emphasis on heavy metal contaminated environments.</title>
        <authorList>
            <person name="Corretto E."/>
        </authorList>
    </citation>
    <scope>NUCLEOTIDE SEQUENCE [LARGE SCALE GENOMIC DNA]</scope>
    <source>
        <strain evidence="2 3">DSM 18659</strain>
    </source>
</reference>
<dbReference type="AlphaFoldDB" id="A0A0F0M1H5"/>
<dbReference type="EMBL" id="DMNG01000140">
    <property type="protein sequence ID" value="HAN24550.1"/>
    <property type="molecule type" value="Genomic_DNA"/>
</dbReference>
<evidence type="ECO:0000313" key="1">
    <source>
        <dbReference type="EMBL" id="HAN24550.1"/>
    </source>
</evidence>
<comment type="caution">
    <text evidence="2">The sequence shown here is derived from an EMBL/GenBank/DDBJ whole genome shotgun (WGS) entry which is preliminary data.</text>
</comment>
<dbReference type="CDD" id="cd24049">
    <property type="entry name" value="ASKHA_NBD_PilM"/>
    <property type="match status" value="1"/>
</dbReference>
<keyword evidence="3" id="KW-1185">Reference proteome</keyword>
<dbReference type="InterPro" id="IPR043129">
    <property type="entry name" value="ATPase_NBD"/>
</dbReference>
<dbReference type="Proteomes" id="UP000257479">
    <property type="component" value="Unassembled WGS sequence"/>
</dbReference>
<dbReference type="PANTHER" id="PTHR32432:SF3">
    <property type="entry name" value="ETHANOLAMINE UTILIZATION PROTEIN EUTJ"/>
    <property type="match status" value="1"/>
</dbReference>
<name>A0A0F0M1H5_9MICO</name>
<dbReference type="PANTHER" id="PTHR32432">
    <property type="entry name" value="CELL DIVISION PROTEIN FTSA-RELATED"/>
    <property type="match status" value="1"/>
</dbReference>
<dbReference type="InterPro" id="IPR050696">
    <property type="entry name" value="FtsA/MreB"/>
</dbReference>